<feature type="transmembrane region" description="Helical" evidence="1">
    <location>
        <begin position="246"/>
        <end position="265"/>
    </location>
</feature>
<name>A0ABN8MA39_9CNID</name>
<accession>A0ABN8MA39</accession>
<evidence type="ECO:0000313" key="2">
    <source>
        <dbReference type="EMBL" id="CAH3026504.1"/>
    </source>
</evidence>
<feature type="transmembrane region" description="Helical" evidence="1">
    <location>
        <begin position="93"/>
        <end position="114"/>
    </location>
</feature>
<feature type="transmembrane region" description="Helical" evidence="1">
    <location>
        <begin position="166"/>
        <end position="186"/>
    </location>
</feature>
<feature type="transmembrane region" description="Helical" evidence="1">
    <location>
        <begin position="193"/>
        <end position="213"/>
    </location>
</feature>
<keyword evidence="1" id="KW-0472">Membrane</keyword>
<comment type="caution">
    <text evidence="2">The sequence shown here is derived from an EMBL/GenBank/DDBJ whole genome shotgun (WGS) entry which is preliminary data.</text>
</comment>
<dbReference type="Gene3D" id="3.40.1090.10">
    <property type="entry name" value="Cytosolic phospholipase A2 catalytic domain"/>
    <property type="match status" value="1"/>
</dbReference>
<keyword evidence="3" id="KW-1185">Reference proteome</keyword>
<dbReference type="InterPro" id="IPR016035">
    <property type="entry name" value="Acyl_Trfase/lysoPLipase"/>
</dbReference>
<reference evidence="2 3" key="1">
    <citation type="submission" date="2022-05" db="EMBL/GenBank/DDBJ databases">
        <authorList>
            <consortium name="Genoscope - CEA"/>
            <person name="William W."/>
        </authorList>
    </citation>
    <scope>NUCLEOTIDE SEQUENCE [LARGE SCALE GENOMIC DNA]</scope>
</reference>
<evidence type="ECO:0008006" key="4">
    <source>
        <dbReference type="Google" id="ProtNLM"/>
    </source>
</evidence>
<sequence length="803" mass="90194">MAKVGLAFSGGGIRSASFCSGVLRRLLQKKANVDFLSCVSGGGYTGTAYLDWKYRNGKKDSPEWHREFFEHLRSRSGAFCNWQKPCQGILDSVILFTMTVFVALIIPFLLWSSYACPLAFVIDFLFGKILRGGGKPCSKVVQRNPNMTIKECRVERLTSPIIYKQFALFAAPIVVAVLSSAIKGLFTKGKGLFTFLSTSGFVFFGLVFIPWFIDEFLHLIPMWMKFLIILPTFFLWFSFPLMRKNATLVLVIYIYSFVINWKVFNGRVFSLEYNDELFSSLMGVSTVLLWIAPIIGTIQQRIGHVYNRWRIQRAFYTPSSVGTWGCGGISWRDLFLRCPTCSPHMQRINLSRALTLEDLDDVKPIYIGGITVNKWRRTTSPKELEYELLTMSPNGIERLDRPLHESEFVGKLMPMDVFLSDAMATSAAAVDHHMGAYEGDDASFKDLKVMLGISMGTAVVADERHEGKRNCLIQFLPLVIEVLRILPLMLCLILYWQTGRRRYLVIGILTFFGLLILLTLTALIPTGSKNPGRLERIARWFTINVAYVSFVRKTIGVTNLGPNPPPVLRLSDGGHIENLGILPLLKLRLKKIVVVNGGRTICDEAYGATLLASFDMARKKLGCSFSGMDGRDIAEDIQDKFVNQPPGSQPSSYRFKVHYYDKDPSGYGKTKVGEGDILFIAPRHPDKTVQKKANETWGEVLRDIDVDLEAGLWGPGPELSGEEVDRLTFCCCEGCHGVKCRGLSEWMCGAFPQHSTANQFYTPAMFTAYHREGYRACMEANAIEFLAESQGPREDAAKAYATM</sequence>
<proteinExistence type="predicted"/>
<gene>
    <name evidence="2" type="ORF">PEVE_00029255</name>
</gene>
<feature type="transmembrane region" description="Helical" evidence="1">
    <location>
        <begin position="277"/>
        <end position="298"/>
    </location>
</feature>
<protein>
    <recommendedName>
        <fullName evidence="4">PNPLA domain-containing protein</fullName>
    </recommendedName>
</protein>
<evidence type="ECO:0000313" key="3">
    <source>
        <dbReference type="Proteomes" id="UP001159427"/>
    </source>
</evidence>
<evidence type="ECO:0000256" key="1">
    <source>
        <dbReference type="SAM" id="Phobius"/>
    </source>
</evidence>
<organism evidence="2 3">
    <name type="scientific">Porites evermanni</name>
    <dbReference type="NCBI Taxonomy" id="104178"/>
    <lineage>
        <taxon>Eukaryota</taxon>
        <taxon>Metazoa</taxon>
        <taxon>Cnidaria</taxon>
        <taxon>Anthozoa</taxon>
        <taxon>Hexacorallia</taxon>
        <taxon>Scleractinia</taxon>
        <taxon>Fungiina</taxon>
        <taxon>Poritidae</taxon>
        <taxon>Porites</taxon>
    </lineage>
</organism>
<feature type="transmembrane region" description="Helical" evidence="1">
    <location>
        <begin position="503"/>
        <end position="524"/>
    </location>
</feature>
<keyword evidence="1" id="KW-1133">Transmembrane helix</keyword>
<keyword evidence="1" id="KW-0812">Transmembrane</keyword>
<feature type="transmembrane region" description="Helical" evidence="1">
    <location>
        <begin position="219"/>
        <end position="239"/>
    </location>
</feature>
<dbReference type="Proteomes" id="UP001159427">
    <property type="component" value="Unassembled WGS sequence"/>
</dbReference>
<dbReference type="SUPFAM" id="SSF52151">
    <property type="entry name" value="FabD/lysophospholipase-like"/>
    <property type="match status" value="1"/>
</dbReference>
<dbReference type="EMBL" id="CALNXI010000408">
    <property type="protein sequence ID" value="CAH3026504.1"/>
    <property type="molecule type" value="Genomic_DNA"/>
</dbReference>